<comment type="subcellular location">
    <subcellularLocation>
        <location evidence="1">Cell membrane</location>
        <topology evidence="1">Multi-pass membrane protein</topology>
    </subcellularLocation>
</comment>
<feature type="transmembrane region" description="Helical" evidence="8">
    <location>
        <begin position="256"/>
        <end position="274"/>
    </location>
</feature>
<reference evidence="9 10" key="1">
    <citation type="submission" date="2020-08" db="EMBL/GenBank/DDBJ databases">
        <title>Genome sequence of Sphingomonas sediminicola KACC 15039T.</title>
        <authorList>
            <person name="Hyun D.-W."/>
            <person name="Bae J.-W."/>
        </authorList>
    </citation>
    <scope>NUCLEOTIDE SEQUENCE [LARGE SCALE GENOMIC DNA]</scope>
    <source>
        <strain evidence="9 10">KACC 15039</strain>
    </source>
</reference>
<dbReference type="EMBL" id="CP060782">
    <property type="protein sequence ID" value="QNP46195.1"/>
    <property type="molecule type" value="Genomic_DNA"/>
</dbReference>
<accession>A0ABX6T8T7</accession>
<keyword evidence="3" id="KW-0808">Transferase</keyword>
<evidence type="ECO:0000256" key="6">
    <source>
        <dbReference type="ARBA" id="ARBA00023136"/>
    </source>
</evidence>
<feature type="transmembrane region" description="Helical" evidence="8">
    <location>
        <begin position="74"/>
        <end position="94"/>
    </location>
</feature>
<evidence type="ECO:0000256" key="4">
    <source>
        <dbReference type="ARBA" id="ARBA00022692"/>
    </source>
</evidence>
<evidence type="ECO:0000256" key="2">
    <source>
        <dbReference type="ARBA" id="ARBA00022475"/>
    </source>
</evidence>
<keyword evidence="6 8" id="KW-0472">Membrane</keyword>
<gene>
    <name evidence="9" type="ORF">H9L14_02810</name>
</gene>
<evidence type="ECO:0000256" key="1">
    <source>
        <dbReference type="ARBA" id="ARBA00004651"/>
    </source>
</evidence>
<sequence length="343" mass="36684">MRSRYSIRLLYEAVVVVALASASLWVLYLLNSFQPLGADFAPVWTAAAHLSSAYDIAAITQAQPDFTNLGQRPFAYPPTALLLFAALGLLPFWLSYATFTLAGLWVFVWAALRAGAAWWVVVFPPLLLLAHIGQPSLLVGGLILSGLVFPACRGVVFGIAVALKPQLCLFLPLVFLFERDLRGATIAAGVAAALAILATLSFGSDAWTQWIAAARDLVSVATSNPKLSHYMINSDPLLFAVPAFALVWVMRNSEPAFLFAALIGAALLVSPYAMNYETALLIPAFVSRARPSLWIFAVLLVLVCFVSPLPVLVLALLALVLTQARDVAGRTAAPEACAESVVS</sequence>
<evidence type="ECO:0000313" key="9">
    <source>
        <dbReference type="EMBL" id="QNP46195.1"/>
    </source>
</evidence>
<proteinExistence type="inferred from homology"/>
<dbReference type="Proteomes" id="UP000516105">
    <property type="component" value="Chromosome"/>
</dbReference>
<feature type="transmembrane region" description="Helical" evidence="8">
    <location>
        <begin position="101"/>
        <end position="121"/>
    </location>
</feature>
<evidence type="ECO:0000313" key="10">
    <source>
        <dbReference type="Proteomes" id="UP000516105"/>
    </source>
</evidence>
<keyword evidence="10" id="KW-1185">Reference proteome</keyword>
<dbReference type="InterPro" id="IPR018584">
    <property type="entry name" value="GT87"/>
</dbReference>
<evidence type="ECO:0000256" key="5">
    <source>
        <dbReference type="ARBA" id="ARBA00022989"/>
    </source>
</evidence>
<feature type="transmembrane region" description="Helical" evidence="8">
    <location>
        <begin position="9"/>
        <end position="30"/>
    </location>
</feature>
<dbReference type="RefSeq" id="WP_187709148.1">
    <property type="nucleotide sequence ID" value="NZ_CP060782.1"/>
</dbReference>
<keyword evidence="2" id="KW-1003">Cell membrane</keyword>
<evidence type="ECO:0000256" key="8">
    <source>
        <dbReference type="SAM" id="Phobius"/>
    </source>
</evidence>
<comment type="similarity">
    <text evidence="7">Belongs to the glycosyltransferase 87 family.</text>
</comment>
<keyword evidence="5 8" id="KW-1133">Transmembrane helix</keyword>
<evidence type="ECO:0000256" key="7">
    <source>
        <dbReference type="ARBA" id="ARBA00024033"/>
    </source>
</evidence>
<organism evidence="9 10">
    <name type="scientific">Sphingomonas sediminicola</name>
    <dbReference type="NCBI Taxonomy" id="386874"/>
    <lineage>
        <taxon>Bacteria</taxon>
        <taxon>Pseudomonadati</taxon>
        <taxon>Pseudomonadota</taxon>
        <taxon>Alphaproteobacteria</taxon>
        <taxon>Sphingomonadales</taxon>
        <taxon>Sphingomonadaceae</taxon>
        <taxon>Sphingomonas</taxon>
    </lineage>
</organism>
<dbReference type="Pfam" id="PF09594">
    <property type="entry name" value="GT87"/>
    <property type="match status" value="1"/>
</dbReference>
<feature type="transmembrane region" description="Helical" evidence="8">
    <location>
        <begin position="184"/>
        <end position="207"/>
    </location>
</feature>
<evidence type="ECO:0000256" key="3">
    <source>
        <dbReference type="ARBA" id="ARBA00022679"/>
    </source>
</evidence>
<name>A0ABX6T8T7_9SPHN</name>
<keyword evidence="4 8" id="KW-0812">Transmembrane</keyword>
<feature type="transmembrane region" description="Helical" evidence="8">
    <location>
        <begin position="294"/>
        <end position="321"/>
    </location>
</feature>
<protein>
    <submittedName>
        <fullName evidence="9">DUF2029 domain-containing protein</fullName>
    </submittedName>
</protein>